<evidence type="ECO:0000313" key="3">
    <source>
        <dbReference type="EMBL" id="CAF5169623.1"/>
    </source>
</evidence>
<feature type="signal peptide" evidence="1">
    <location>
        <begin position="1"/>
        <end position="19"/>
    </location>
</feature>
<dbReference type="Proteomes" id="UP000681967">
    <property type="component" value="Unassembled WGS sequence"/>
</dbReference>
<dbReference type="EMBL" id="CAJOBH010279046">
    <property type="protein sequence ID" value="CAF5169623.1"/>
    <property type="molecule type" value="Genomic_DNA"/>
</dbReference>
<dbReference type="PROSITE" id="PS51484">
    <property type="entry name" value="G8"/>
    <property type="match status" value="1"/>
</dbReference>
<sequence length="81" mass="9243">MKFVFSFIVIVFLIDEVKPVDNTNIYIPRGVWLVVDYPLPRILSLRIDGVLEFEQGINDTLYVDNILINGGQLELGITMDT</sequence>
<proteinExistence type="predicted"/>
<evidence type="ECO:0000313" key="4">
    <source>
        <dbReference type="Proteomes" id="UP000681967"/>
    </source>
</evidence>
<organism evidence="3 4">
    <name type="scientific">Rotaria magnacalcarata</name>
    <dbReference type="NCBI Taxonomy" id="392030"/>
    <lineage>
        <taxon>Eukaryota</taxon>
        <taxon>Metazoa</taxon>
        <taxon>Spiralia</taxon>
        <taxon>Gnathifera</taxon>
        <taxon>Rotifera</taxon>
        <taxon>Eurotatoria</taxon>
        <taxon>Bdelloidea</taxon>
        <taxon>Philodinida</taxon>
        <taxon>Philodinidae</taxon>
        <taxon>Rotaria</taxon>
    </lineage>
</organism>
<dbReference type="InterPro" id="IPR019316">
    <property type="entry name" value="G8_domain"/>
</dbReference>
<protein>
    <recommendedName>
        <fullName evidence="2">G8 domain-containing protein</fullName>
    </recommendedName>
</protein>
<keyword evidence="1" id="KW-0732">Signal</keyword>
<feature type="domain" description="G8" evidence="2">
    <location>
        <begin position="10"/>
        <end position="81"/>
    </location>
</feature>
<reference evidence="3" key="1">
    <citation type="submission" date="2021-02" db="EMBL/GenBank/DDBJ databases">
        <authorList>
            <person name="Nowell W R."/>
        </authorList>
    </citation>
    <scope>NUCLEOTIDE SEQUENCE</scope>
</reference>
<evidence type="ECO:0000256" key="1">
    <source>
        <dbReference type="SAM" id="SignalP"/>
    </source>
</evidence>
<feature type="chain" id="PRO_5035863188" description="G8 domain-containing protein" evidence="1">
    <location>
        <begin position="20"/>
        <end position="81"/>
    </location>
</feature>
<dbReference type="AlphaFoldDB" id="A0A8S3GV42"/>
<gene>
    <name evidence="3" type="ORF">BYL167_LOCUS76970</name>
</gene>
<dbReference type="Pfam" id="PF10162">
    <property type="entry name" value="G8"/>
    <property type="match status" value="1"/>
</dbReference>
<evidence type="ECO:0000259" key="2">
    <source>
        <dbReference type="PROSITE" id="PS51484"/>
    </source>
</evidence>
<comment type="caution">
    <text evidence="3">The sequence shown here is derived from an EMBL/GenBank/DDBJ whole genome shotgun (WGS) entry which is preliminary data.</text>
</comment>
<name>A0A8S3GV42_9BILA</name>
<feature type="non-terminal residue" evidence="3">
    <location>
        <position position="1"/>
    </location>
</feature>
<accession>A0A8S3GV42</accession>